<keyword evidence="2" id="KW-0732">Signal</keyword>
<feature type="region of interest" description="Disordered" evidence="1">
    <location>
        <begin position="185"/>
        <end position="216"/>
    </location>
</feature>
<feature type="signal peptide" evidence="2">
    <location>
        <begin position="1"/>
        <end position="20"/>
    </location>
</feature>
<gene>
    <name evidence="3" type="ORF">Rhe02_31070</name>
</gene>
<proteinExistence type="predicted"/>
<reference evidence="3" key="1">
    <citation type="submission" date="2021-01" db="EMBL/GenBank/DDBJ databases">
        <title>Whole genome shotgun sequence of Rhizocola hellebori NBRC 109834.</title>
        <authorList>
            <person name="Komaki H."/>
            <person name="Tamura T."/>
        </authorList>
    </citation>
    <scope>NUCLEOTIDE SEQUENCE</scope>
    <source>
        <strain evidence="3">NBRC 109834</strain>
    </source>
</reference>
<dbReference type="AlphaFoldDB" id="A0A8J3Q736"/>
<evidence type="ECO:0000313" key="3">
    <source>
        <dbReference type="EMBL" id="GIH05040.1"/>
    </source>
</evidence>
<dbReference type="RefSeq" id="WP_203908910.1">
    <property type="nucleotide sequence ID" value="NZ_BONY01000016.1"/>
</dbReference>
<evidence type="ECO:0000313" key="4">
    <source>
        <dbReference type="Proteomes" id="UP000612899"/>
    </source>
</evidence>
<name>A0A8J3Q736_9ACTN</name>
<feature type="chain" id="PRO_5039467485" description="Lipoprotein LpqB" evidence="2">
    <location>
        <begin position="21"/>
        <end position="486"/>
    </location>
</feature>
<dbReference type="Proteomes" id="UP000612899">
    <property type="component" value="Unassembled WGS sequence"/>
</dbReference>
<evidence type="ECO:0000256" key="2">
    <source>
        <dbReference type="SAM" id="SignalP"/>
    </source>
</evidence>
<organism evidence="3 4">
    <name type="scientific">Rhizocola hellebori</name>
    <dbReference type="NCBI Taxonomy" id="1392758"/>
    <lineage>
        <taxon>Bacteria</taxon>
        <taxon>Bacillati</taxon>
        <taxon>Actinomycetota</taxon>
        <taxon>Actinomycetes</taxon>
        <taxon>Micromonosporales</taxon>
        <taxon>Micromonosporaceae</taxon>
        <taxon>Rhizocola</taxon>
    </lineage>
</organism>
<evidence type="ECO:0008006" key="5">
    <source>
        <dbReference type="Google" id="ProtNLM"/>
    </source>
</evidence>
<feature type="compositionally biased region" description="Pro residues" evidence="1">
    <location>
        <begin position="194"/>
        <end position="206"/>
    </location>
</feature>
<protein>
    <recommendedName>
        <fullName evidence="5">Lipoprotein LpqB</fullName>
    </recommendedName>
</protein>
<comment type="caution">
    <text evidence="3">The sequence shown here is derived from an EMBL/GenBank/DDBJ whole genome shotgun (WGS) entry which is preliminary data.</text>
</comment>
<sequence>MRIVRLVLAAALVTSIAACTATKSDGTRPLTKAELNRLASMRMHNYSDGRTGITGTIGAPGKQTSVSGWVDWQRAVIYLSAYAAGSSVLVQAKPGVVALRPGDPKAPISGPPPLQPPADGWRVKPIALSGDQKAPLDNLLAFLFLVARDQPDRTDLLSPLKNQWIRKDSAQGTDVDVLLGPALMPESELAGTPSPSPSPDPSPDPSASPAKPLDPADLDAHGGAVGYWLDANGRMRRVEAVLAEGMPTTIDFVREDKPDFTVIDALGGRDISPREVSDPEATLLSALRQRNYRANTASVAVTLPVAKGALRKARGWLDWQRGLIYLSVQDVDDPTYDVLLHASRTAVAIRKHGSRAPDTPTLPAPKGGWEKVAWSELSGTPELTELDMLVYEALSMGANQLDDAKRIKAGARRLRVDVLNGVPVGVFELPGVVEQQLTAPGQARLRYWVDNSGVLRRLEIRIATGGFAQLDLELGVKLPSLPSSVS</sequence>
<accession>A0A8J3Q736</accession>
<keyword evidence="4" id="KW-1185">Reference proteome</keyword>
<dbReference type="PROSITE" id="PS51257">
    <property type="entry name" value="PROKAR_LIPOPROTEIN"/>
    <property type="match status" value="1"/>
</dbReference>
<dbReference type="EMBL" id="BONY01000016">
    <property type="protein sequence ID" value="GIH05040.1"/>
    <property type="molecule type" value="Genomic_DNA"/>
</dbReference>
<evidence type="ECO:0000256" key="1">
    <source>
        <dbReference type="SAM" id="MobiDB-lite"/>
    </source>
</evidence>